<dbReference type="CDD" id="cd00761">
    <property type="entry name" value="Glyco_tranf_GTA_type"/>
    <property type="match status" value="1"/>
</dbReference>
<gene>
    <name evidence="3" type="ORF">B1812_10920</name>
</gene>
<dbReference type="KEGG" id="mbry:B1812_10920"/>
<evidence type="ECO:0000256" key="1">
    <source>
        <dbReference type="SAM" id="Phobius"/>
    </source>
</evidence>
<reference evidence="3 4" key="1">
    <citation type="submission" date="2017-02" db="EMBL/GenBank/DDBJ databases">
        <authorList>
            <person name="Peterson S.W."/>
        </authorList>
    </citation>
    <scope>NUCLEOTIDE SEQUENCE [LARGE SCALE GENOMIC DNA]</scope>
    <source>
        <strain evidence="3 4">S285</strain>
    </source>
</reference>
<dbReference type="RefSeq" id="WP_085771610.1">
    <property type="nucleotide sequence ID" value="NZ_AP027149.1"/>
</dbReference>
<organism evidence="3 4">
    <name type="scientific">Methylocystis bryophila</name>
    <dbReference type="NCBI Taxonomy" id="655015"/>
    <lineage>
        <taxon>Bacteria</taxon>
        <taxon>Pseudomonadati</taxon>
        <taxon>Pseudomonadota</taxon>
        <taxon>Alphaproteobacteria</taxon>
        <taxon>Hyphomicrobiales</taxon>
        <taxon>Methylocystaceae</taxon>
        <taxon>Methylocystis</taxon>
    </lineage>
</organism>
<evidence type="ECO:0000259" key="2">
    <source>
        <dbReference type="Pfam" id="PF00535"/>
    </source>
</evidence>
<proteinExistence type="predicted"/>
<dbReference type="OrthoDB" id="6116224at2"/>
<dbReference type="Pfam" id="PF00535">
    <property type="entry name" value="Glycos_transf_2"/>
    <property type="match status" value="1"/>
</dbReference>
<dbReference type="STRING" id="655015.B1812_10920"/>
<feature type="domain" description="Glycosyltransferase 2-like" evidence="2">
    <location>
        <begin position="10"/>
        <end position="139"/>
    </location>
</feature>
<dbReference type="EMBL" id="CP019948">
    <property type="protein sequence ID" value="ARN81497.1"/>
    <property type="molecule type" value="Genomic_DNA"/>
</dbReference>
<dbReference type="PANTHER" id="PTHR43685:SF3">
    <property type="entry name" value="SLR2126 PROTEIN"/>
    <property type="match status" value="1"/>
</dbReference>
<keyword evidence="1" id="KW-1133">Transmembrane helix</keyword>
<dbReference type="Gene3D" id="3.90.550.10">
    <property type="entry name" value="Spore Coat Polysaccharide Biosynthesis Protein SpsA, Chain A"/>
    <property type="match status" value="1"/>
</dbReference>
<dbReference type="SUPFAM" id="SSF53448">
    <property type="entry name" value="Nucleotide-diphospho-sugar transferases"/>
    <property type="match status" value="1"/>
</dbReference>
<keyword evidence="4" id="KW-1185">Reference proteome</keyword>
<sequence>MKTDLPKLVSVAIPTKDRPKLLHDAIESVEAQLLPPGLDIEIVVIDNSSDGSARDVCEAHGNLVRYVHSPIPGLSNARNRAVSESRGEFIAFLDDDEVAEPVWLSKLCEALTTTGSDAAFGAVEPEFETEHFELQEYARHFYRRRVHATTGEDISNRYYQLGTGNSCFVKARCFSIENPFQDRFNASGGEDIMLLKDLVNRGHRFVWAPEACVRERTPATRCNFAYLLKRRFRNGQIRCWVLIEGTLADKLRIVFLMASGGAQILLGAIGAAYWSVARSSKAKEQVITIAAGAGKLLWILRPKEKSYV</sequence>
<dbReference type="Proteomes" id="UP000193978">
    <property type="component" value="Chromosome"/>
</dbReference>
<dbReference type="PANTHER" id="PTHR43685">
    <property type="entry name" value="GLYCOSYLTRANSFERASE"/>
    <property type="match status" value="1"/>
</dbReference>
<evidence type="ECO:0000313" key="3">
    <source>
        <dbReference type="EMBL" id="ARN81497.1"/>
    </source>
</evidence>
<protein>
    <recommendedName>
        <fullName evidence="2">Glycosyltransferase 2-like domain-containing protein</fullName>
    </recommendedName>
</protein>
<keyword evidence="1" id="KW-0812">Transmembrane</keyword>
<dbReference type="AlphaFoldDB" id="A0A1W6MVA2"/>
<dbReference type="InterPro" id="IPR050834">
    <property type="entry name" value="Glycosyltransf_2"/>
</dbReference>
<dbReference type="InterPro" id="IPR029044">
    <property type="entry name" value="Nucleotide-diphossugar_trans"/>
</dbReference>
<dbReference type="InterPro" id="IPR001173">
    <property type="entry name" value="Glyco_trans_2-like"/>
</dbReference>
<evidence type="ECO:0000313" key="4">
    <source>
        <dbReference type="Proteomes" id="UP000193978"/>
    </source>
</evidence>
<feature type="transmembrane region" description="Helical" evidence="1">
    <location>
        <begin position="253"/>
        <end position="274"/>
    </location>
</feature>
<accession>A0A1W6MVA2</accession>
<keyword evidence="1" id="KW-0472">Membrane</keyword>
<name>A0A1W6MVA2_9HYPH</name>